<keyword evidence="1" id="KW-0812">Transmembrane</keyword>
<dbReference type="Proteomes" id="UP000722485">
    <property type="component" value="Unassembled WGS sequence"/>
</dbReference>
<feature type="transmembrane region" description="Helical" evidence="1">
    <location>
        <begin position="103"/>
        <end position="130"/>
    </location>
</feature>
<proteinExistence type="predicted"/>
<evidence type="ECO:0000313" key="4">
    <source>
        <dbReference type="Proteomes" id="UP000722485"/>
    </source>
</evidence>
<dbReference type="InterPro" id="IPR056119">
    <property type="entry name" value="DUF7702"/>
</dbReference>
<protein>
    <recommendedName>
        <fullName evidence="2">DUF7702 domain-containing protein</fullName>
    </recommendedName>
</protein>
<feature type="transmembrane region" description="Helical" evidence="1">
    <location>
        <begin position="40"/>
        <end position="59"/>
    </location>
</feature>
<feature type="domain" description="DUF7702" evidence="2">
    <location>
        <begin position="4"/>
        <end position="245"/>
    </location>
</feature>
<feature type="transmembrane region" description="Helical" evidence="1">
    <location>
        <begin position="180"/>
        <end position="203"/>
    </location>
</feature>
<gene>
    <name evidence="3" type="ORF">G7Z17_g1057</name>
</gene>
<dbReference type="PANTHER" id="PTHR42109:SF2">
    <property type="entry name" value="INTEGRAL MEMBRANE PROTEIN"/>
    <property type="match status" value="1"/>
</dbReference>
<dbReference type="OrthoDB" id="2560628at2759"/>
<dbReference type="Pfam" id="PF24800">
    <property type="entry name" value="DUF7702"/>
    <property type="match status" value="1"/>
</dbReference>
<feature type="transmembrane region" description="Helical" evidence="1">
    <location>
        <begin position="71"/>
        <end position="91"/>
    </location>
</feature>
<reference evidence="3" key="1">
    <citation type="submission" date="2020-03" db="EMBL/GenBank/DDBJ databases">
        <title>Draft Genome Sequence of Cylindrodendrum hubeiense.</title>
        <authorList>
            <person name="Buettner E."/>
            <person name="Kellner H."/>
        </authorList>
    </citation>
    <scope>NUCLEOTIDE SEQUENCE</scope>
    <source>
        <strain evidence="3">IHI 201604</strain>
    </source>
</reference>
<dbReference type="PANTHER" id="PTHR42109">
    <property type="entry name" value="UNPLACED GENOMIC SCAFFOLD UM_SCAF_CONTIG_1.265, WHOLE GENOME SHOTGUN SEQUENCE"/>
    <property type="match status" value="1"/>
</dbReference>
<organism evidence="3 4">
    <name type="scientific">Cylindrodendrum hubeiense</name>
    <dbReference type="NCBI Taxonomy" id="595255"/>
    <lineage>
        <taxon>Eukaryota</taxon>
        <taxon>Fungi</taxon>
        <taxon>Dikarya</taxon>
        <taxon>Ascomycota</taxon>
        <taxon>Pezizomycotina</taxon>
        <taxon>Sordariomycetes</taxon>
        <taxon>Hypocreomycetidae</taxon>
        <taxon>Hypocreales</taxon>
        <taxon>Nectriaceae</taxon>
        <taxon>Cylindrodendrum</taxon>
    </lineage>
</organism>
<sequence>MGHVTLSDGLAIWQLIYYVCAFGGSLWVSAHHGFMKSSGWIFLTIFSVIRIIGCSAQIATIRSDSTTPITIAVLTGFFGLSPLLLATLGIVSRVWYSILKAPWNFLFSLGAVRIVQVPAAIALILCIVGGTSADNPAEIGDQDTVKAGVVLYLIVLVLLALLTLGAAIGRRKTGRGERKLLVAVSISLPVLVIRIIYSFLVVFCKKPVFSVATGSTASVMTGLFMGRIEEMVVVLVYLWAGFTQEVVPETDDGVQRTKGEKLAYRAGRGDFGTGKLGAVSFAAHALIAMFQGNKEDQSARHPAEDVSV</sequence>
<evidence type="ECO:0000259" key="2">
    <source>
        <dbReference type="Pfam" id="PF24800"/>
    </source>
</evidence>
<accession>A0A9P5LKG2</accession>
<keyword evidence="1" id="KW-0472">Membrane</keyword>
<comment type="caution">
    <text evidence="3">The sequence shown here is derived from an EMBL/GenBank/DDBJ whole genome shotgun (WGS) entry which is preliminary data.</text>
</comment>
<dbReference type="AlphaFoldDB" id="A0A9P5LKG2"/>
<evidence type="ECO:0000256" key="1">
    <source>
        <dbReference type="SAM" id="Phobius"/>
    </source>
</evidence>
<feature type="transmembrane region" description="Helical" evidence="1">
    <location>
        <begin position="150"/>
        <end position="168"/>
    </location>
</feature>
<name>A0A9P5LKG2_9HYPO</name>
<keyword evidence="1" id="KW-1133">Transmembrane helix</keyword>
<feature type="transmembrane region" description="Helical" evidence="1">
    <location>
        <begin position="12"/>
        <end position="28"/>
    </location>
</feature>
<keyword evidence="4" id="KW-1185">Reference proteome</keyword>
<dbReference type="EMBL" id="JAANBB010000008">
    <property type="protein sequence ID" value="KAF7556931.1"/>
    <property type="molecule type" value="Genomic_DNA"/>
</dbReference>
<evidence type="ECO:0000313" key="3">
    <source>
        <dbReference type="EMBL" id="KAF7556931.1"/>
    </source>
</evidence>